<dbReference type="STRING" id="1055723.SAMN05216293_1999"/>
<dbReference type="AlphaFoldDB" id="A0A1M6VEF1"/>
<dbReference type="Proteomes" id="UP000198940">
    <property type="component" value="Unassembled WGS sequence"/>
</dbReference>
<feature type="domain" description="DUF7507" evidence="2">
    <location>
        <begin position="977"/>
        <end position="1076"/>
    </location>
</feature>
<feature type="domain" description="DUF7507" evidence="2">
    <location>
        <begin position="449"/>
        <end position="549"/>
    </location>
</feature>
<protein>
    <submittedName>
        <fullName evidence="4">Gliding motility-associated C-terminal domain-containing protein</fullName>
    </submittedName>
</protein>
<proteinExistence type="predicted"/>
<dbReference type="Pfam" id="PF24346">
    <property type="entry name" value="DUF7507"/>
    <property type="match status" value="8"/>
</dbReference>
<dbReference type="RefSeq" id="WP_072879304.1">
    <property type="nucleotide sequence ID" value="NZ_FOKU01000007.1"/>
</dbReference>
<feature type="transmembrane region" description="Helical" evidence="1">
    <location>
        <begin position="17"/>
        <end position="37"/>
    </location>
</feature>
<dbReference type="OrthoDB" id="599464at2"/>
<evidence type="ECO:0000313" key="3">
    <source>
        <dbReference type="EMBL" id="SFC18360.1"/>
    </source>
</evidence>
<dbReference type="Proteomes" id="UP000184031">
    <property type="component" value="Unassembled WGS sequence"/>
</dbReference>
<dbReference type="NCBIfam" id="TIGR04131">
    <property type="entry name" value="Bac_Flav_CTERM"/>
    <property type="match status" value="1"/>
</dbReference>
<accession>A0A1M6VEF1</accession>
<evidence type="ECO:0000313" key="6">
    <source>
        <dbReference type="Proteomes" id="UP000198940"/>
    </source>
</evidence>
<evidence type="ECO:0000259" key="2">
    <source>
        <dbReference type="Pfam" id="PF24346"/>
    </source>
</evidence>
<evidence type="ECO:0000256" key="1">
    <source>
        <dbReference type="SAM" id="Phobius"/>
    </source>
</evidence>
<feature type="domain" description="DUF7507" evidence="2">
    <location>
        <begin position="581"/>
        <end position="684"/>
    </location>
</feature>
<organism evidence="4 5">
    <name type="scientific">Flagellimonas taeanensis</name>
    <dbReference type="NCBI Taxonomy" id="1005926"/>
    <lineage>
        <taxon>Bacteria</taxon>
        <taxon>Pseudomonadati</taxon>
        <taxon>Bacteroidota</taxon>
        <taxon>Flavobacteriia</taxon>
        <taxon>Flavobacteriales</taxon>
        <taxon>Flavobacteriaceae</taxon>
        <taxon>Flagellimonas</taxon>
    </lineage>
</organism>
<feature type="domain" description="DUF7507" evidence="2">
    <location>
        <begin position="51"/>
        <end position="158"/>
    </location>
</feature>
<feature type="domain" description="DUF7507" evidence="2">
    <location>
        <begin position="185"/>
        <end position="288"/>
    </location>
</feature>
<keyword evidence="1" id="KW-0472">Membrane</keyword>
<dbReference type="EMBL" id="FOKU01000007">
    <property type="protein sequence ID" value="SFC18360.1"/>
    <property type="molecule type" value="Genomic_DNA"/>
</dbReference>
<dbReference type="Pfam" id="PF13585">
    <property type="entry name" value="CHU_C"/>
    <property type="match status" value="1"/>
</dbReference>
<evidence type="ECO:0000313" key="5">
    <source>
        <dbReference type="Proteomes" id="UP000184031"/>
    </source>
</evidence>
<keyword evidence="1" id="KW-0812">Transmembrane</keyword>
<feature type="domain" description="DUF7507" evidence="2">
    <location>
        <begin position="727"/>
        <end position="809"/>
    </location>
</feature>
<dbReference type="EMBL" id="FRAT01000004">
    <property type="protein sequence ID" value="SHK79744.1"/>
    <property type="molecule type" value="Genomic_DNA"/>
</dbReference>
<reference evidence="4 5" key="1">
    <citation type="submission" date="2016-11" db="EMBL/GenBank/DDBJ databases">
        <authorList>
            <person name="Varghese N."/>
            <person name="Submissions S."/>
        </authorList>
    </citation>
    <scope>NUCLEOTIDE SEQUENCE [LARGE SCALE GENOMIC DNA]</scope>
    <source>
        <strain evidence="4 5">CGMCC 1.12174</strain>
        <strain evidence="3 6">DSM 26351</strain>
    </source>
</reference>
<keyword evidence="6" id="KW-1185">Reference proteome</keyword>
<comment type="caution">
    <text evidence="4">The sequence shown here is derived from an EMBL/GenBank/DDBJ whole genome shotgun (WGS) entry which is preliminary data.</text>
</comment>
<feature type="domain" description="DUF7507" evidence="2">
    <location>
        <begin position="841"/>
        <end position="944"/>
    </location>
</feature>
<dbReference type="InterPro" id="IPR055354">
    <property type="entry name" value="DUF7507"/>
</dbReference>
<sequence>MKKAGLRNLPSTHSKKIWAPIAFLMSTIYFGGLLANWNRNKDIRMEGELFAPSISLVKTGIARSLSGGPGCDRIEYTYTVTNTSTNGEILLNIEVTDALLGGIVPGPNIGSDIGNDGAMDPGEIWTYTAYYTVQEADIVNGQIANQANVTADIQGQPGVEISDISDDGTPLDGEETVIDLTACQPGISVIKTGGLAIDGFGRPNCGIALYSFQVANEGTFQVLENVVLNDPRLGGNIAGPSSGDDNNIGFLDPGEVWIYNAPVYNVTPEDIANGQVANQATVTARTQNFPGIIVTDLSDDDSPSEDDPTIIDLTQCQGGISLIKTGAAVADIDAGIGCNFIVYRFTVTNESAQVLSNVDLSDPILGNNPPTFDNGDDNNNNLLDPGEVWLYSAIYNITVDDINAGQVINQAEVTADVQNLPGVTVSDLSDNDSPLEDEPTIVDLSACQAGISVIKTGQAFSLSGAPGCDVIQYTFEVNNTSIFYDLDNVILIDPLLGNNALAGPGFGDNNNNNILETYETWIYTAYYNIEETDIVNGQVVNQATVAADVQGLPGIIVTDDSDDNSPLENDPTIVDLTACRPGIYAIKTGQALDLSGAPGCDIIRYTIEVVNFSWIYSLDNVVLTDPLLGVDPIAGPDPGEDVGDDGILAPGETWTFTVDYDITETDIANGQVLNQATVTADVQAQPGESVFDLSDNDSPTEDEPTVVDLSACQGNISLIKSPIVNCDEIEYILGITNNSIYGQELENIVVNDPLLGGDISGPLPGHDIGNDGILSVGEIWLYIAVYDIQQTDVENGQIINQATVTSTVRGMPGVIVSDLSDDDSPLEDNPTVVSLVQCQDPALGLIKEGQVIDINGDGCSESIRYTFSLKNTGGMDLDEVILEDALLGGQVIGPMIGSDENNDGILSFGETWTYEALYAIVQNDIDNGFILNQATVTANTVAGDIPVFDLSDNNDFFEDEMTTTTIPNDACTDGGAAIGLIKQGVLVDTNGDGCSDTIRYTFTITGSGGIAFDNIMLMDPLLGGQVYGPVVGSDQNNDGILSPGETWTFEADYYLAQGDIDTGNVVNQAIVAGEPVGFDIQLMDLSDNDSYVENETTQTIIPIDACTDGGTPIGFEIFNGITPNGDGSNDYFRVQGIENYPDNQLKIYNRWGVLVYESEQYGQGNNLFYGISEGRATFQKDKQLPSGTYFYILTFTGANPGKDSYSGYLYINRD</sequence>
<keyword evidence="1" id="KW-1133">Transmembrane helix</keyword>
<feature type="domain" description="DUF7507" evidence="2">
    <location>
        <begin position="319"/>
        <end position="421"/>
    </location>
</feature>
<gene>
    <name evidence="3" type="ORF">SAMN04487891_1079</name>
    <name evidence="4" type="ORF">SAMN05216293_1999</name>
</gene>
<evidence type="ECO:0000313" key="4">
    <source>
        <dbReference type="EMBL" id="SHK79744.1"/>
    </source>
</evidence>
<name>A0A1M6VEF1_9FLAO</name>
<dbReference type="InterPro" id="IPR026341">
    <property type="entry name" value="T9SS_type_B"/>
</dbReference>